<dbReference type="PANTHER" id="PTHR34992:SF10">
    <property type="entry name" value="COPPER ACQUISITION FACTOR BIM1-LIKE DOMAIN-CONTAINING PROTEIN"/>
    <property type="match status" value="1"/>
</dbReference>
<dbReference type="CDD" id="cd21176">
    <property type="entry name" value="LPMO_auxiliary-like"/>
    <property type="match status" value="1"/>
</dbReference>
<dbReference type="AlphaFoldDB" id="A0AAN6W3E6"/>
<evidence type="ECO:0000256" key="8">
    <source>
        <dbReference type="SAM" id="SignalP"/>
    </source>
</evidence>
<organism evidence="10 11">
    <name type="scientific">Triangularia setosa</name>
    <dbReference type="NCBI Taxonomy" id="2587417"/>
    <lineage>
        <taxon>Eukaryota</taxon>
        <taxon>Fungi</taxon>
        <taxon>Dikarya</taxon>
        <taxon>Ascomycota</taxon>
        <taxon>Pezizomycotina</taxon>
        <taxon>Sordariomycetes</taxon>
        <taxon>Sordariomycetidae</taxon>
        <taxon>Sordariales</taxon>
        <taxon>Podosporaceae</taxon>
        <taxon>Triangularia</taxon>
    </lineage>
</organism>
<keyword evidence="7" id="KW-0449">Lipoprotein</keyword>
<reference evidence="10" key="2">
    <citation type="submission" date="2023-05" db="EMBL/GenBank/DDBJ databases">
        <authorList>
            <consortium name="Lawrence Berkeley National Laboratory"/>
            <person name="Steindorff A."/>
            <person name="Hensen N."/>
            <person name="Bonometti L."/>
            <person name="Westerberg I."/>
            <person name="Brannstrom I.O."/>
            <person name="Guillou S."/>
            <person name="Cros-Aarteil S."/>
            <person name="Calhoun S."/>
            <person name="Haridas S."/>
            <person name="Kuo A."/>
            <person name="Mondo S."/>
            <person name="Pangilinan J."/>
            <person name="Riley R."/>
            <person name="Labutti K."/>
            <person name="Andreopoulos B."/>
            <person name="Lipzen A."/>
            <person name="Chen C."/>
            <person name="Yanf M."/>
            <person name="Daum C."/>
            <person name="Ng V."/>
            <person name="Clum A."/>
            <person name="Ohm R."/>
            <person name="Martin F."/>
            <person name="Silar P."/>
            <person name="Natvig D."/>
            <person name="Lalanne C."/>
            <person name="Gautier V."/>
            <person name="Ament-Velasquez S.L."/>
            <person name="Kruys A."/>
            <person name="Hutchinson M.I."/>
            <person name="Powell A.J."/>
            <person name="Barry K."/>
            <person name="Miller A.N."/>
            <person name="Grigoriev I.V."/>
            <person name="Debuchy R."/>
            <person name="Gladieux P."/>
            <person name="Thoren M.H."/>
            <person name="Johannesson H."/>
        </authorList>
    </citation>
    <scope>NUCLEOTIDE SEQUENCE</scope>
    <source>
        <strain evidence="10">CBS 892.96</strain>
    </source>
</reference>
<evidence type="ECO:0000259" key="9">
    <source>
        <dbReference type="Pfam" id="PF20238"/>
    </source>
</evidence>
<feature type="domain" description="Copper acquisition factor BIM1-like" evidence="9">
    <location>
        <begin position="16"/>
        <end position="179"/>
    </location>
</feature>
<feature type="chain" id="PRO_5042940416" description="Copper acquisition factor BIM1-like domain-containing protein" evidence="8">
    <location>
        <begin position="18"/>
        <end position="254"/>
    </location>
</feature>
<protein>
    <recommendedName>
        <fullName evidence="9">Copper acquisition factor BIM1-like domain-containing protein</fullName>
    </recommendedName>
</protein>
<keyword evidence="11" id="KW-1185">Reference proteome</keyword>
<feature type="signal peptide" evidence="8">
    <location>
        <begin position="1"/>
        <end position="17"/>
    </location>
</feature>
<comment type="subcellular location">
    <subcellularLocation>
        <location evidence="1">Cell membrane</location>
        <topology evidence="1">Lipid-anchor</topology>
        <topology evidence="1">GPI-anchor</topology>
    </subcellularLocation>
</comment>
<dbReference type="InterPro" id="IPR046936">
    <property type="entry name" value="BIM1-like"/>
</dbReference>
<keyword evidence="6" id="KW-0325">Glycoprotein</keyword>
<accession>A0AAN6W3E6</accession>
<dbReference type="Pfam" id="PF20238">
    <property type="entry name" value="BIM1-like_dom"/>
    <property type="match status" value="1"/>
</dbReference>
<dbReference type="GO" id="GO:0005886">
    <property type="term" value="C:plasma membrane"/>
    <property type="evidence" value="ECO:0007669"/>
    <property type="project" value="UniProtKB-SubCell"/>
</dbReference>
<evidence type="ECO:0000256" key="6">
    <source>
        <dbReference type="ARBA" id="ARBA00023180"/>
    </source>
</evidence>
<name>A0AAN6W3E6_9PEZI</name>
<evidence type="ECO:0000256" key="5">
    <source>
        <dbReference type="ARBA" id="ARBA00023136"/>
    </source>
</evidence>
<keyword evidence="4 8" id="KW-0732">Signal</keyword>
<evidence type="ECO:0000256" key="2">
    <source>
        <dbReference type="ARBA" id="ARBA00022475"/>
    </source>
</evidence>
<gene>
    <name evidence="10" type="ORF">QBC36DRAFT_333176</name>
</gene>
<keyword evidence="2" id="KW-1003">Cell membrane</keyword>
<proteinExistence type="predicted"/>
<keyword evidence="3" id="KW-0336">GPI-anchor</keyword>
<evidence type="ECO:0000256" key="4">
    <source>
        <dbReference type="ARBA" id="ARBA00022729"/>
    </source>
</evidence>
<evidence type="ECO:0000313" key="11">
    <source>
        <dbReference type="Proteomes" id="UP001302321"/>
    </source>
</evidence>
<dbReference type="PANTHER" id="PTHR34992">
    <property type="entry name" value="HYPHAL ANASTAMOSIS-7 PROTEIN"/>
    <property type="match status" value="1"/>
</dbReference>
<keyword evidence="5" id="KW-0472">Membrane</keyword>
<dbReference type="GO" id="GO:0098552">
    <property type="term" value="C:side of membrane"/>
    <property type="evidence" value="ECO:0007669"/>
    <property type="project" value="UniProtKB-KW"/>
</dbReference>
<sequence>MLFLLTTLLQLTHVAQAHVVITYPAWRGNNLVTNTTFPFGMQWMYPCGGISPTTNRTYWPLSGGAVALQPGWFQGHETALIYINLGIGENPENYSFPLTKFYINGPTNNPYPGTVCIPKLDVPRTVWSTQIKSGDRASVQLVEAARHGAGQFSCSDIIFTDDPALVPDVNQTNCFNSTDIKVSSVYLPGTPPNESCSSTPSAGEPGRGNLFAGVASPAATETNTVTGDGEGTRVPVVLLKIALMVAGGRYIGGF</sequence>
<dbReference type="EMBL" id="MU866270">
    <property type="protein sequence ID" value="KAK4174674.1"/>
    <property type="molecule type" value="Genomic_DNA"/>
</dbReference>
<evidence type="ECO:0000256" key="7">
    <source>
        <dbReference type="ARBA" id="ARBA00023288"/>
    </source>
</evidence>
<dbReference type="InterPro" id="IPR046530">
    <property type="entry name" value="BIM1-like_dom"/>
</dbReference>
<comment type="caution">
    <text evidence="10">The sequence shown here is derived from an EMBL/GenBank/DDBJ whole genome shotgun (WGS) entry which is preliminary data.</text>
</comment>
<evidence type="ECO:0000256" key="1">
    <source>
        <dbReference type="ARBA" id="ARBA00004609"/>
    </source>
</evidence>
<evidence type="ECO:0000313" key="10">
    <source>
        <dbReference type="EMBL" id="KAK4174674.1"/>
    </source>
</evidence>
<evidence type="ECO:0000256" key="3">
    <source>
        <dbReference type="ARBA" id="ARBA00022622"/>
    </source>
</evidence>
<reference evidence="10" key="1">
    <citation type="journal article" date="2023" name="Mol. Phylogenet. Evol.">
        <title>Genome-scale phylogeny and comparative genomics of the fungal order Sordariales.</title>
        <authorList>
            <person name="Hensen N."/>
            <person name="Bonometti L."/>
            <person name="Westerberg I."/>
            <person name="Brannstrom I.O."/>
            <person name="Guillou S."/>
            <person name="Cros-Aarteil S."/>
            <person name="Calhoun S."/>
            <person name="Haridas S."/>
            <person name="Kuo A."/>
            <person name="Mondo S."/>
            <person name="Pangilinan J."/>
            <person name="Riley R."/>
            <person name="LaButti K."/>
            <person name="Andreopoulos B."/>
            <person name="Lipzen A."/>
            <person name="Chen C."/>
            <person name="Yan M."/>
            <person name="Daum C."/>
            <person name="Ng V."/>
            <person name="Clum A."/>
            <person name="Steindorff A."/>
            <person name="Ohm R.A."/>
            <person name="Martin F."/>
            <person name="Silar P."/>
            <person name="Natvig D.O."/>
            <person name="Lalanne C."/>
            <person name="Gautier V."/>
            <person name="Ament-Velasquez S.L."/>
            <person name="Kruys A."/>
            <person name="Hutchinson M.I."/>
            <person name="Powell A.J."/>
            <person name="Barry K."/>
            <person name="Miller A.N."/>
            <person name="Grigoriev I.V."/>
            <person name="Debuchy R."/>
            <person name="Gladieux P."/>
            <person name="Hiltunen Thoren M."/>
            <person name="Johannesson H."/>
        </authorList>
    </citation>
    <scope>NUCLEOTIDE SEQUENCE</scope>
    <source>
        <strain evidence="10">CBS 892.96</strain>
    </source>
</reference>
<dbReference type="Proteomes" id="UP001302321">
    <property type="component" value="Unassembled WGS sequence"/>
</dbReference>